<dbReference type="Pfam" id="PF01473">
    <property type="entry name" value="Choline_bind_1"/>
    <property type="match status" value="2"/>
</dbReference>
<feature type="repeat" description="Cell wall-binding" evidence="2">
    <location>
        <begin position="557"/>
        <end position="576"/>
    </location>
</feature>
<dbReference type="InterPro" id="IPR018337">
    <property type="entry name" value="Cell_wall/Cho-bd_repeat"/>
</dbReference>
<feature type="signal peptide" evidence="3">
    <location>
        <begin position="1"/>
        <end position="29"/>
    </location>
</feature>
<dbReference type="PROSITE" id="PS51170">
    <property type="entry name" value="CW"/>
    <property type="match status" value="3"/>
</dbReference>
<feature type="chain" id="PRO_5026763080" evidence="3">
    <location>
        <begin position="30"/>
        <end position="595"/>
    </location>
</feature>
<proteinExistence type="predicted"/>
<evidence type="ECO:0000313" key="4">
    <source>
        <dbReference type="EMBL" id="NFA43054.1"/>
    </source>
</evidence>
<feature type="repeat" description="Cell wall-binding" evidence="2">
    <location>
        <begin position="537"/>
        <end position="556"/>
    </location>
</feature>
<comment type="caution">
    <text evidence="4">The sequence shown here is derived from an EMBL/GenBank/DDBJ whole genome shotgun (WGS) entry which is preliminary data.</text>
</comment>
<keyword evidence="1" id="KW-0677">Repeat</keyword>
<dbReference type="EMBL" id="SGKU01000028">
    <property type="protein sequence ID" value="NFA43054.1"/>
    <property type="molecule type" value="Genomic_DNA"/>
</dbReference>
<dbReference type="SUPFAM" id="SSF69360">
    <property type="entry name" value="Cell wall binding repeat"/>
    <property type="match status" value="1"/>
</dbReference>
<evidence type="ECO:0000256" key="2">
    <source>
        <dbReference type="PROSITE-ProRule" id="PRU00591"/>
    </source>
</evidence>
<feature type="repeat" description="Cell wall-binding" evidence="2">
    <location>
        <begin position="517"/>
        <end position="536"/>
    </location>
</feature>
<accession>A0A6M0SRL9</accession>
<keyword evidence="3" id="KW-0732">Signal</keyword>
<dbReference type="RefSeq" id="WP_041081872.1">
    <property type="nucleotide sequence ID" value="NZ_JACBCZ010000002.1"/>
</dbReference>
<dbReference type="Pfam" id="PF19127">
    <property type="entry name" value="Choline_bind_3"/>
    <property type="match status" value="1"/>
</dbReference>
<dbReference type="Gene3D" id="2.10.270.10">
    <property type="entry name" value="Cholin Binding"/>
    <property type="match status" value="2"/>
</dbReference>
<reference evidence="4 5" key="1">
    <citation type="submission" date="2019-02" db="EMBL/GenBank/DDBJ databases">
        <title>Genome sequencing of Clostridium botulinum clinical isolates.</title>
        <authorList>
            <person name="Brunt J."/>
            <person name="Van Vliet A.H.M."/>
            <person name="Stringer S.C."/>
            <person name="Grant K.A."/>
            <person name="Carter A.C."/>
            <person name="Peck M.W."/>
        </authorList>
    </citation>
    <scope>NUCLEOTIDE SEQUENCE [LARGE SCALE GENOMIC DNA]</scope>
    <source>
        <strain evidence="4 5">H113700579</strain>
    </source>
</reference>
<organism evidence="4 5">
    <name type="scientific">Clostridium botulinum</name>
    <dbReference type="NCBI Taxonomy" id="1491"/>
    <lineage>
        <taxon>Bacteria</taxon>
        <taxon>Bacillati</taxon>
        <taxon>Bacillota</taxon>
        <taxon>Clostridia</taxon>
        <taxon>Eubacteriales</taxon>
        <taxon>Clostridiaceae</taxon>
        <taxon>Clostridium</taxon>
    </lineage>
</organism>
<sequence>MFNRANKMTALLVAAAAVVSLVPATGVNAADYKRINSEEGKVYHAVAFKDGQFYLDGEVNDKDEAAYYLAGGKYNELKDVDSNSEISTYGEKYVNVEDGDYFVDLTNGKVDDENLAEQDEDDAAAALKKKIKDKADDRYADDDKEPTVSLIKEGNKFGESWFKAEYKTSKTTNNIKENTSTLNIYTDVKGNYIDADYNLGSIKVKVAEGTTTSSSVTVENTDKTYKNNKNDAKVSASVEEKAILGQDSKFIYRLATVKVNAENGVIAEVNGKEEYNGSTVTLNVIQKISKEQASDTVDGAKYAKTVNTYVISNDKGEKSLTGDVKTLSEYLDKIIAGDKNVKATIANGKIVVYAVDADNKTIDAQTATLKTKAGWYYTDCESAKTGKDVKVSDDANDKVAVDTDVDGNLWKLDGGFVYKWDNVDDWDKMYKVDGSMDQLSVYNKDNMVLWNQDDEVYSVVGQKADKEEEKPEVEVKAGWSQAADGTWTYVKADKTKATGWFQDGANWYLSNEAGIMQTGWQNVGGTWYYLASNGAMQTGWQNLGGNWYFLQPSGAMVTGWYNDNGTWYFCDGSGKMLANTTVNGYVLGANGAWIR</sequence>
<evidence type="ECO:0000256" key="3">
    <source>
        <dbReference type="SAM" id="SignalP"/>
    </source>
</evidence>
<protein>
    <submittedName>
        <fullName evidence="4">N-acetylmuramoyl-L-alanine amidase family protein</fullName>
    </submittedName>
</protein>
<dbReference type="Proteomes" id="UP000472355">
    <property type="component" value="Unassembled WGS sequence"/>
</dbReference>
<name>A0A6M0SRL9_CLOBO</name>
<gene>
    <name evidence="4" type="ORF">EXM65_10805</name>
</gene>
<evidence type="ECO:0000256" key="1">
    <source>
        <dbReference type="ARBA" id="ARBA00022737"/>
    </source>
</evidence>
<evidence type="ECO:0000313" key="5">
    <source>
        <dbReference type="Proteomes" id="UP000472355"/>
    </source>
</evidence>
<dbReference type="AlphaFoldDB" id="A0A6M0SRL9"/>